<evidence type="ECO:0000256" key="5">
    <source>
        <dbReference type="ARBA" id="ARBA00023284"/>
    </source>
</evidence>
<dbReference type="GO" id="GO:0004791">
    <property type="term" value="F:thioredoxin-disulfide reductase (NADPH) activity"/>
    <property type="evidence" value="ECO:0007669"/>
    <property type="project" value="UniProtKB-UniRule"/>
</dbReference>
<keyword evidence="1 6" id="KW-0285">Flavoprotein</keyword>
<evidence type="ECO:0000313" key="9">
    <source>
        <dbReference type="EMBL" id="GBD07818.1"/>
    </source>
</evidence>
<dbReference type="Pfam" id="PF07992">
    <property type="entry name" value="Pyr_redox_2"/>
    <property type="match status" value="1"/>
</dbReference>
<organism evidence="9 10">
    <name type="scientific">Candidatus Thermoflexus japonica</name>
    <dbReference type="NCBI Taxonomy" id="2035417"/>
    <lineage>
        <taxon>Bacteria</taxon>
        <taxon>Bacillati</taxon>
        <taxon>Chloroflexota</taxon>
        <taxon>Thermoflexia</taxon>
        <taxon>Thermoflexales</taxon>
        <taxon>Thermoflexaceae</taxon>
        <taxon>Thermoflexus</taxon>
    </lineage>
</organism>
<dbReference type="InterPro" id="IPR008255">
    <property type="entry name" value="Pyr_nucl-diS_OxRdtase_2_AS"/>
</dbReference>
<keyword evidence="2 6" id="KW-0274">FAD</keyword>
<dbReference type="PANTHER" id="PTHR48105">
    <property type="entry name" value="THIOREDOXIN REDUCTASE 1-RELATED-RELATED"/>
    <property type="match status" value="1"/>
</dbReference>
<evidence type="ECO:0000313" key="10">
    <source>
        <dbReference type="Proteomes" id="UP000236642"/>
    </source>
</evidence>
<dbReference type="InterPro" id="IPR023753">
    <property type="entry name" value="FAD/NAD-binding_dom"/>
</dbReference>
<evidence type="ECO:0000256" key="1">
    <source>
        <dbReference type="ARBA" id="ARBA00022630"/>
    </source>
</evidence>
<dbReference type="InterPro" id="IPR036188">
    <property type="entry name" value="FAD/NAD-bd_sf"/>
</dbReference>
<proteinExistence type="inferred from homology"/>
<comment type="caution">
    <text evidence="9">The sequence shown here is derived from an EMBL/GenBank/DDBJ whole genome shotgun (WGS) entry which is preliminary data.</text>
</comment>
<dbReference type="Proteomes" id="UP000236642">
    <property type="component" value="Unassembled WGS sequence"/>
</dbReference>
<dbReference type="EC" id="1.8.1.9" evidence="6"/>
<protein>
    <recommendedName>
        <fullName evidence="6">Thioredoxin reductase</fullName>
        <ecNumber evidence="6">1.8.1.9</ecNumber>
    </recommendedName>
</protein>
<keyword evidence="3 6" id="KW-0560">Oxidoreductase</keyword>
<dbReference type="InterPro" id="IPR005982">
    <property type="entry name" value="Thioredox_Rdtase"/>
</dbReference>
<evidence type="ECO:0000256" key="3">
    <source>
        <dbReference type="ARBA" id="ARBA00023002"/>
    </source>
</evidence>
<dbReference type="PROSITE" id="PS00573">
    <property type="entry name" value="PYRIDINE_REDOX_2"/>
    <property type="match status" value="1"/>
</dbReference>
<gene>
    <name evidence="9" type="primary">trxB</name>
    <name evidence="9" type="ORF">HRbin22_00044</name>
</gene>
<sequence length="316" mass="34754">MENLIILGAGPAGLTAALYAARANLSPLVITGNSVGGQIATTDVVENFPGFPEPIGGAELAERMKQQAERFGARFEFDEAIEVDFRRHPFRVRTYSEEYEAKAVIVATGATPRRLNVPGEQEFWGRGVSVCATCDGFFFTDKEVVVVGGGDSAFQEGLFLTRYARKVTIIHRRDQFRAQPILQERARSHPKVSFLMNTVVTAILGDGKVRAVRLRNVKTGEEWEFPTDGVFIFIGYEPNTALFRGQLEMDEAGYIKVNERLHTSVPGVFAAGEVHDRWFRQAITSAGFGAMAAMEAEKFLAELEHRGYPALASTGG</sequence>
<dbReference type="AlphaFoldDB" id="A0A2H5Y389"/>
<accession>A0A2H5Y389</accession>
<evidence type="ECO:0000256" key="4">
    <source>
        <dbReference type="ARBA" id="ARBA00023157"/>
    </source>
</evidence>
<dbReference type="SUPFAM" id="SSF51905">
    <property type="entry name" value="FAD/NAD(P)-binding domain"/>
    <property type="match status" value="1"/>
</dbReference>
<comment type="subunit">
    <text evidence="6">Homodimer.</text>
</comment>
<dbReference type="EMBL" id="BEHY01000001">
    <property type="protein sequence ID" value="GBD07818.1"/>
    <property type="molecule type" value="Genomic_DNA"/>
</dbReference>
<dbReference type="NCBIfam" id="TIGR01292">
    <property type="entry name" value="TRX_reduct"/>
    <property type="match status" value="1"/>
</dbReference>
<evidence type="ECO:0000256" key="7">
    <source>
        <dbReference type="RuleBase" id="RU003881"/>
    </source>
</evidence>
<dbReference type="InterPro" id="IPR050097">
    <property type="entry name" value="Ferredoxin-NADP_redctase_2"/>
</dbReference>
<comment type="cofactor">
    <cofactor evidence="7">
        <name>FAD</name>
        <dbReference type="ChEBI" id="CHEBI:57692"/>
    </cofactor>
    <text evidence="7">Binds 1 FAD per subunit.</text>
</comment>
<keyword evidence="7" id="KW-0521">NADP</keyword>
<reference evidence="10" key="1">
    <citation type="submission" date="2017-09" db="EMBL/GenBank/DDBJ databases">
        <title>Metaegenomics of thermophilic ammonia-oxidizing enrichment culture.</title>
        <authorList>
            <person name="Kato S."/>
            <person name="Suzuki K."/>
        </authorList>
    </citation>
    <scope>NUCLEOTIDE SEQUENCE [LARGE SCALE GENOMIC DNA]</scope>
</reference>
<dbReference type="PRINTS" id="PR00368">
    <property type="entry name" value="FADPNR"/>
</dbReference>
<dbReference type="PRINTS" id="PR00469">
    <property type="entry name" value="PNDRDTASEII"/>
</dbReference>
<evidence type="ECO:0000256" key="2">
    <source>
        <dbReference type="ARBA" id="ARBA00022827"/>
    </source>
</evidence>
<keyword evidence="4" id="KW-1015">Disulfide bond</keyword>
<dbReference type="GO" id="GO:0019430">
    <property type="term" value="P:removal of superoxide radicals"/>
    <property type="evidence" value="ECO:0007669"/>
    <property type="project" value="UniProtKB-UniRule"/>
</dbReference>
<evidence type="ECO:0000256" key="6">
    <source>
        <dbReference type="RuleBase" id="RU003880"/>
    </source>
</evidence>
<evidence type="ECO:0000259" key="8">
    <source>
        <dbReference type="Pfam" id="PF07992"/>
    </source>
</evidence>
<dbReference type="GO" id="GO:0005737">
    <property type="term" value="C:cytoplasm"/>
    <property type="evidence" value="ECO:0007669"/>
    <property type="project" value="InterPro"/>
</dbReference>
<comment type="catalytic activity">
    <reaction evidence="6">
        <text>[thioredoxin]-dithiol + NADP(+) = [thioredoxin]-disulfide + NADPH + H(+)</text>
        <dbReference type="Rhea" id="RHEA:20345"/>
        <dbReference type="Rhea" id="RHEA-COMP:10698"/>
        <dbReference type="Rhea" id="RHEA-COMP:10700"/>
        <dbReference type="ChEBI" id="CHEBI:15378"/>
        <dbReference type="ChEBI" id="CHEBI:29950"/>
        <dbReference type="ChEBI" id="CHEBI:50058"/>
        <dbReference type="ChEBI" id="CHEBI:57783"/>
        <dbReference type="ChEBI" id="CHEBI:58349"/>
        <dbReference type="EC" id="1.8.1.9"/>
    </reaction>
</comment>
<keyword evidence="5 6" id="KW-0676">Redox-active center</keyword>
<comment type="similarity">
    <text evidence="6">Belongs to the class-II pyridine nucleotide-disulfide oxidoreductase family.</text>
</comment>
<dbReference type="Gene3D" id="3.50.50.60">
    <property type="entry name" value="FAD/NAD(P)-binding domain"/>
    <property type="match status" value="2"/>
</dbReference>
<feature type="domain" description="FAD/NAD(P)-binding" evidence="8">
    <location>
        <begin position="3"/>
        <end position="285"/>
    </location>
</feature>
<name>A0A2H5Y389_9CHLR</name>